<dbReference type="EMBL" id="CP129682">
    <property type="protein sequence ID" value="XDS48645.1"/>
    <property type="molecule type" value="Genomic_DNA"/>
</dbReference>
<dbReference type="Pfam" id="PF00528">
    <property type="entry name" value="BPD_transp_1"/>
    <property type="match status" value="1"/>
</dbReference>
<evidence type="ECO:0000256" key="4">
    <source>
        <dbReference type="ARBA" id="ARBA00022692"/>
    </source>
</evidence>
<evidence type="ECO:0000256" key="7">
    <source>
        <dbReference type="RuleBase" id="RU363032"/>
    </source>
</evidence>
<evidence type="ECO:0000256" key="5">
    <source>
        <dbReference type="ARBA" id="ARBA00022989"/>
    </source>
</evidence>
<dbReference type="InterPro" id="IPR000515">
    <property type="entry name" value="MetI-like"/>
</dbReference>
<keyword evidence="4 7" id="KW-0812">Transmembrane</keyword>
<gene>
    <name evidence="9" type="ORF">QN216_10110</name>
</gene>
<dbReference type="RefSeq" id="WP_369342754.1">
    <property type="nucleotide sequence ID" value="NZ_CP129682.1"/>
</dbReference>
<dbReference type="CDD" id="cd06261">
    <property type="entry name" value="TM_PBP2"/>
    <property type="match status" value="1"/>
</dbReference>
<evidence type="ECO:0000256" key="3">
    <source>
        <dbReference type="ARBA" id="ARBA00022475"/>
    </source>
</evidence>
<comment type="similarity">
    <text evidence="7">Belongs to the binding-protein-dependent transport system permease family.</text>
</comment>
<evidence type="ECO:0000256" key="1">
    <source>
        <dbReference type="ARBA" id="ARBA00004651"/>
    </source>
</evidence>
<feature type="transmembrane region" description="Helical" evidence="7">
    <location>
        <begin position="138"/>
        <end position="161"/>
    </location>
</feature>
<feature type="domain" description="ABC transmembrane type-1" evidence="8">
    <location>
        <begin position="136"/>
        <end position="338"/>
    </location>
</feature>
<dbReference type="InterPro" id="IPR045621">
    <property type="entry name" value="BPD_transp_1_N"/>
</dbReference>
<dbReference type="PANTHER" id="PTHR43163:SF6">
    <property type="entry name" value="DIPEPTIDE TRANSPORT SYSTEM PERMEASE PROTEIN DPPB-RELATED"/>
    <property type="match status" value="1"/>
</dbReference>
<sequence length="353" mass="38959">MNIQRVSNIGQFDKSFGPHRLSANIHSRGLKDNFRAVFPFLRFLGARIVQAAFVVWFVVTFTFAAVHLAPGDVIDSLLTDTERSNIELRLQAIKEWGLDRPVFVQYLGYFGRLLRGDLGVSYVQKKSVNAIFAEQFPYTLSLTATAIVIAILVALVGSLAISQRSNRFVKTLYEGAELTLLSTPPFWFGILLLAFFSFKLGWFPVAGDEQSWRSLVLPAVAIGIPEGGYLSQILRQGIAKNTSQPFVVTARSWGLSWPQITRRNLLKHSSIPAITVGAMMVGELLGGAVITEKVFGRPGLGQIAVDAITSKDIPVILAVAFVTSIVFVVASTVIDVLYYLIDPRIRLVKEETR</sequence>
<evidence type="ECO:0000256" key="6">
    <source>
        <dbReference type="ARBA" id="ARBA00023136"/>
    </source>
</evidence>
<organism evidence="9">
    <name type="scientific">Bifidobacterium fermentum</name>
    <dbReference type="NCBI Taxonomy" id="3059035"/>
    <lineage>
        <taxon>Bacteria</taxon>
        <taxon>Bacillati</taxon>
        <taxon>Actinomycetota</taxon>
        <taxon>Actinomycetes</taxon>
        <taxon>Bifidobacteriales</taxon>
        <taxon>Bifidobacteriaceae</taxon>
        <taxon>Bifidobacterium</taxon>
    </lineage>
</organism>
<dbReference type="AlphaFoldDB" id="A0AB39UJ21"/>
<dbReference type="SUPFAM" id="SSF161098">
    <property type="entry name" value="MetI-like"/>
    <property type="match status" value="1"/>
</dbReference>
<feature type="transmembrane region" description="Helical" evidence="7">
    <location>
        <begin position="315"/>
        <end position="341"/>
    </location>
</feature>
<dbReference type="Gene3D" id="1.10.3720.10">
    <property type="entry name" value="MetI-like"/>
    <property type="match status" value="1"/>
</dbReference>
<evidence type="ECO:0000313" key="9">
    <source>
        <dbReference type="EMBL" id="XDS48645.1"/>
    </source>
</evidence>
<dbReference type="InterPro" id="IPR035906">
    <property type="entry name" value="MetI-like_sf"/>
</dbReference>
<dbReference type="PROSITE" id="PS50928">
    <property type="entry name" value="ABC_TM1"/>
    <property type="match status" value="1"/>
</dbReference>
<dbReference type="PANTHER" id="PTHR43163">
    <property type="entry name" value="DIPEPTIDE TRANSPORT SYSTEM PERMEASE PROTEIN DPPB-RELATED"/>
    <property type="match status" value="1"/>
</dbReference>
<name>A0AB39UJ21_9BIFI</name>
<accession>A0AB39UJ21</accession>
<reference evidence="9" key="1">
    <citation type="submission" date="2023-07" db="EMBL/GenBank/DDBJ databases">
        <title>Bifidobacterium aquikefiriaerophilum sp. nov. and Bifidobacterium eccum sp. nov., isolated from water kefir.</title>
        <authorList>
            <person name="Breselge S."/>
            <person name="Bellassi P."/>
            <person name="Barcenilla C."/>
            <person name="Alvarez-Ordonez A."/>
            <person name="Morelli L."/>
            <person name="Cotter P.D."/>
        </authorList>
    </citation>
    <scope>NUCLEOTIDE SEQUENCE</scope>
    <source>
        <strain evidence="9">WK013_4_14</strain>
    </source>
</reference>
<feature type="transmembrane region" description="Helical" evidence="7">
    <location>
        <begin position="48"/>
        <end position="69"/>
    </location>
</feature>
<feature type="transmembrane region" description="Helical" evidence="7">
    <location>
        <begin position="186"/>
        <end position="205"/>
    </location>
</feature>
<proteinExistence type="inferred from homology"/>
<evidence type="ECO:0000256" key="2">
    <source>
        <dbReference type="ARBA" id="ARBA00022448"/>
    </source>
</evidence>
<dbReference type="GO" id="GO:0071916">
    <property type="term" value="F:dipeptide transmembrane transporter activity"/>
    <property type="evidence" value="ECO:0007669"/>
    <property type="project" value="TreeGrafter"/>
</dbReference>
<evidence type="ECO:0000259" key="8">
    <source>
        <dbReference type="PROSITE" id="PS50928"/>
    </source>
</evidence>
<keyword evidence="6 7" id="KW-0472">Membrane</keyword>
<feature type="transmembrane region" description="Helical" evidence="7">
    <location>
        <begin position="271"/>
        <end position="290"/>
    </location>
</feature>
<keyword evidence="2 7" id="KW-0813">Transport</keyword>
<protein>
    <submittedName>
        <fullName evidence="9">ABC transporter permease</fullName>
    </submittedName>
</protein>
<dbReference type="Pfam" id="PF19300">
    <property type="entry name" value="BPD_transp_1_N"/>
    <property type="match status" value="1"/>
</dbReference>
<dbReference type="GO" id="GO:0005886">
    <property type="term" value="C:plasma membrane"/>
    <property type="evidence" value="ECO:0007669"/>
    <property type="project" value="UniProtKB-SubCell"/>
</dbReference>
<keyword evidence="3" id="KW-1003">Cell membrane</keyword>
<keyword evidence="5 7" id="KW-1133">Transmembrane helix</keyword>
<feature type="transmembrane region" description="Helical" evidence="7">
    <location>
        <begin position="211"/>
        <end position="230"/>
    </location>
</feature>
<comment type="subcellular location">
    <subcellularLocation>
        <location evidence="1 7">Cell membrane</location>
        <topology evidence="1 7">Multi-pass membrane protein</topology>
    </subcellularLocation>
</comment>